<protein>
    <submittedName>
        <fullName evidence="6">Putative NAD(P)H quinone oxidoreductase, PIG3 family</fullName>
    </submittedName>
</protein>
<comment type="similarity">
    <text evidence="1">Belongs to the zinc-containing alcohol dehydrogenase family. Quinone oxidoreductase subfamily.</text>
</comment>
<dbReference type="InterPro" id="IPR036291">
    <property type="entry name" value="NAD(P)-bd_dom_sf"/>
</dbReference>
<keyword evidence="2" id="KW-0521">NADP</keyword>
<dbReference type="Gene3D" id="3.40.50.720">
    <property type="entry name" value="NAD(P)-binding Rossmann-like Domain"/>
    <property type="match status" value="1"/>
</dbReference>
<dbReference type="GO" id="GO:0016491">
    <property type="term" value="F:oxidoreductase activity"/>
    <property type="evidence" value="ECO:0007669"/>
    <property type="project" value="UniProtKB-KW"/>
</dbReference>
<dbReference type="STRING" id="83655.APT61_12075"/>
<evidence type="ECO:0000256" key="1">
    <source>
        <dbReference type="ARBA" id="ARBA00010371"/>
    </source>
</evidence>
<dbReference type="InterPro" id="IPR013154">
    <property type="entry name" value="ADH-like_N"/>
</dbReference>
<gene>
    <name evidence="6" type="ORF">NCTC13032_03097</name>
</gene>
<dbReference type="InterPro" id="IPR011032">
    <property type="entry name" value="GroES-like_sf"/>
</dbReference>
<proteinExistence type="inferred from homology"/>
<evidence type="ECO:0000313" key="6">
    <source>
        <dbReference type="EMBL" id="VTP67537.1"/>
    </source>
</evidence>
<evidence type="ECO:0000256" key="4">
    <source>
        <dbReference type="ARBA" id="ARBA00023002"/>
    </source>
</evidence>
<dbReference type="EMBL" id="LR590464">
    <property type="protein sequence ID" value="VTP67537.1"/>
    <property type="molecule type" value="Genomic_DNA"/>
</dbReference>
<evidence type="ECO:0000313" key="7">
    <source>
        <dbReference type="Proteomes" id="UP000310719"/>
    </source>
</evidence>
<accession>A0A4U9HSZ3</accession>
<dbReference type="SUPFAM" id="SSF51735">
    <property type="entry name" value="NAD(P)-binding Rossmann-fold domains"/>
    <property type="match status" value="1"/>
</dbReference>
<keyword evidence="4" id="KW-0560">Oxidoreductase</keyword>
<keyword evidence="3" id="KW-0809">Transit peptide</keyword>
<dbReference type="SUPFAM" id="SSF50129">
    <property type="entry name" value="GroES-like"/>
    <property type="match status" value="1"/>
</dbReference>
<dbReference type="Pfam" id="PF08240">
    <property type="entry name" value="ADH_N"/>
    <property type="match status" value="1"/>
</dbReference>
<evidence type="ECO:0000256" key="3">
    <source>
        <dbReference type="ARBA" id="ARBA00022946"/>
    </source>
</evidence>
<reference evidence="6 7" key="1">
    <citation type="submission" date="2019-05" db="EMBL/GenBank/DDBJ databases">
        <authorList>
            <consortium name="Pathogen Informatics"/>
        </authorList>
    </citation>
    <scope>NUCLEOTIDE SEQUENCE [LARGE SCALE GENOMIC DNA]</scope>
    <source>
        <strain evidence="6 7">NCTC13032</strain>
    </source>
</reference>
<name>A0A4U9HSZ3_9ENTR</name>
<dbReference type="GO" id="GO:0006631">
    <property type="term" value="P:fatty acid metabolic process"/>
    <property type="evidence" value="ECO:0007669"/>
    <property type="project" value="TreeGrafter"/>
</dbReference>
<evidence type="ECO:0000256" key="2">
    <source>
        <dbReference type="ARBA" id="ARBA00022857"/>
    </source>
</evidence>
<dbReference type="InterPro" id="IPR051034">
    <property type="entry name" value="Mito_Enoyl-ACP_Reductase"/>
</dbReference>
<dbReference type="PANTHER" id="PTHR43981:SF2">
    <property type="entry name" value="ENOYL-[ACYL-CARRIER-PROTEIN] REDUCTASE, MITOCHONDRIAL"/>
    <property type="match status" value="1"/>
</dbReference>
<dbReference type="Proteomes" id="UP000310719">
    <property type="component" value="Chromosome"/>
</dbReference>
<dbReference type="PANTHER" id="PTHR43981">
    <property type="entry name" value="ENOYL-[ACYL-CARRIER-PROTEIN] REDUCTASE, MITOCHONDRIAL"/>
    <property type="match status" value="1"/>
</dbReference>
<dbReference type="Gene3D" id="3.90.180.10">
    <property type="entry name" value="Medium-chain alcohol dehydrogenases, catalytic domain"/>
    <property type="match status" value="1"/>
</dbReference>
<dbReference type="CDD" id="cd05282">
    <property type="entry name" value="ETR_like"/>
    <property type="match status" value="1"/>
</dbReference>
<sequence>MDNTALCYRQFGEPESVLQQETAAKAPLQPGMLRVQMLLSPVNASDLIPITGAYRHRITLPAIAGYEGVGRVITAPDDAASLLGQRVLPLRGEGTWQQIVDCPAGLAIPVPDTIETPLAARAFINPLAAWLMLNLYPVQGKRVLLTAAGSDCAILLGQWRSGEGPRRCMASTVQRSMQTGCGRWGSSRLRNRRAIPCAPSLRPAISSFDATGGELALTLLSAMRSSGQFICYGLLSGKPFALQRHFPPMHWFHIRNTFDSFSPQAWQAAFTEIWPLLAESQYSDARLLPFNAWQSALADYRQAGRTHKPLLDFTGLNP</sequence>
<feature type="domain" description="Alcohol dehydrogenase-like N-terminal" evidence="5">
    <location>
        <begin position="30"/>
        <end position="112"/>
    </location>
</feature>
<evidence type="ECO:0000259" key="5">
    <source>
        <dbReference type="Pfam" id="PF08240"/>
    </source>
</evidence>
<organism evidence="6 7">
    <name type="scientific">Leclercia adecarboxylata</name>
    <dbReference type="NCBI Taxonomy" id="83655"/>
    <lineage>
        <taxon>Bacteria</taxon>
        <taxon>Pseudomonadati</taxon>
        <taxon>Pseudomonadota</taxon>
        <taxon>Gammaproteobacteria</taxon>
        <taxon>Enterobacterales</taxon>
        <taxon>Enterobacteriaceae</taxon>
        <taxon>Leclercia</taxon>
    </lineage>
</organism>
<dbReference type="AlphaFoldDB" id="A0A4U9HSZ3"/>